<dbReference type="STRING" id="229919.GCA_001050195_02870"/>
<dbReference type="SUPFAM" id="SSF48179">
    <property type="entry name" value="6-phosphogluconate dehydrogenase C-terminal domain-like"/>
    <property type="match status" value="1"/>
</dbReference>
<dbReference type="PROSITE" id="PS51176">
    <property type="entry name" value="PDH_ADH"/>
    <property type="match status" value="1"/>
</dbReference>
<evidence type="ECO:0000313" key="4">
    <source>
        <dbReference type="EMBL" id="HCE18481.1"/>
    </source>
</evidence>
<dbReference type="InterPro" id="IPR003099">
    <property type="entry name" value="Prephen_DH"/>
</dbReference>
<accession>A0A3D1JIR8</accession>
<dbReference type="SUPFAM" id="SSF51735">
    <property type="entry name" value="NAD(P)-binding Rossmann-fold domains"/>
    <property type="match status" value="1"/>
</dbReference>
<dbReference type="InterPro" id="IPR046825">
    <property type="entry name" value="PDH_C"/>
</dbReference>
<dbReference type="Proteomes" id="UP000264141">
    <property type="component" value="Unassembled WGS sequence"/>
</dbReference>
<keyword evidence="2" id="KW-0560">Oxidoreductase</keyword>
<dbReference type="Pfam" id="PF20463">
    <property type="entry name" value="PDH_C"/>
    <property type="match status" value="1"/>
</dbReference>
<evidence type="ECO:0000313" key="5">
    <source>
        <dbReference type="Proteomes" id="UP000264141"/>
    </source>
</evidence>
<dbReference type="PANTHER" id="PTHR21363:SF0">
    <property type="entry name" value="PREPHENATE DEHYDROGENASE [NADP(+)]"/>
    <property type="match status" value="1"/>
</dbReference>
<evidence type="ECO:0000259" key="3">
    <source>
        <dbReference type="PROSITE" id="PS51176"/>
    </source>
</evidence>
<dbReference type="PANTHER" id="PTHR21363">
    <property type="entry name" value="PREPHENATE DEHYDROGENASE"/>
    <property type="match status" value="1"/>
</dbReference>
<dbReference type="InterPro" id="IPR046826">
    <property type="entry name" value="PDH_N"/>
</dbReference>
<gene>
    <name evidence="4" type="ORF">DEQ80_11535</name>
</gene>
<dbReference type="InterPro" id="IPR036291">
    <property type="entry name" value="NAD(P)-bd_dom_sf"/>
</dbReference>
<reference evidence="4 5" key="1">
    <citation type="journal article" date="2018" name="Nat. Biotechnol.">
        <title>A standardized bacterial taxonomy based on genome phylogeny substantially revises the tree of life.</title>
        <authorList>
            <person name="Parks D.H."/>
            <person name="Chuvochina M."/>
            <person name="Waite D.W."/>
            <person name="Rinke C."/>
            <person name="Skarshewski A."/>
            <person name="Chaumeil P.A."/>
            <person name="Hugenholtz P."/>
        </authorList>
    </citation>
    <scope>NUCLEOTIDE SEQUENCE [LARGE SCALE GENOMIC DNA]</scope>
    <source>
        <strain evidence="4">UBA8781</strain>
    </source>
</reference>
<dbReference type="Gene3D" id="1.10.3660.10">
    <property type="entry name" value="6-phosphogluconate dehydrogenase C-terminal like domain"/>
    <property type="match status" value="1"/>
</dbReference>
<dbReference type="Gene3D" id="3.40.50.720">
    <property type="entry name" value="NAD(P)-binding Rossmann-like Domain"/>
    <property type="match status" value="1"/>
</dbReference>
<comment type="similarity">
    <text evidence="1">Belongs to the prephenate/arogenate dehydrogenase family.</text>
</comment>
<dbReference type="AlphaFoldDB" id="A0A3D1JIR8"/>
<comment type="caution">
    <text evidence="4">The sequence shown here is derived from an EMBL/GenBank/DDBJ whole genome shotgun (WGS) entry which is preliminary data.</text>
</comment>
<evidence type="ECO:0000256" key="1">
    <source>
        <dbReference type="ARBA" id="ARBA00007964"/>
    </source>
</evidence>
<dbReference type="GO" id="GO:0004665">
    <property type="term" value="F:prephenate dehydrogenase (NADP+) activity"/>
    <property type="evidence" value="ECO:0007669"/>
    <property type="project" value="InterPro"/>
</dbReference>
<dbReference type="InterPro" id="IPR050812">
    <property type="entry name" value="Preph/Arog_dehydrog"/>
</dbReference>
<dbReference type="InterPro" id="IPR008927">
    <property type="entry name" value="6-PGluconate_DH-like_C_sf"/>
</dbReference>
<feature type="domain" description="Prephenate/arogenate dehydrogenase" evidence="3">
    <location>
        <begin position="1"/>
        <end position="247"/>
    </location>
</feature>
<dbReference type="GO" id="GO:0070403">
    <property type="term" value="F:NAD+ binding"/>
    <property type="evidence" value="ECO:0007669"/>
    <property type="project" value="InterPro"/>
</dbReference>
<feature type="non-terminal residue" evidence="4">
    <location>
        <position position="1"/>
    </location>
</feature>
<organism evidence="4 5">
    <name type="scientific">Anaerolinea thermolimosa</name>
    <dbReference type="NCBI Taxonomy" id="229919"/>
    <lineage>
        <taxon>Bacteria</taxon>
        <taxon>Bacillati</taxon>
        <taxon>Chloroflexota</taxon>
        <taxon>Anaerolineae</taxon>
        <taxon>Anaerolineales</taxon>
        <taxon>Anaerolineaceae</taxon>
        <taxon>Anaerolinea</taxon>
    </lineage>
</organism>
<dbReference type="GO" id="GO:0008977">
    <property type="term" value="F:prephenate dehydrogenase (NAD+) activity"/>
    <property type="evidence" value="ECO:0007669"/>
    <property type="project" value="InterPro"/>
</dbReference>
<dbReference type="Pfam" id="PF02153">
    <property type="entry name" value="PDH_N"/>
    <property type="match status" value="1"/>
</dbReference>
<evidence type="ECO:0000256" key="2">
    <source>
        <dbReference type="ARBA" id="ARBA00023002"/>
    </source>
</evidence>
<name>A0A3D1JIR8_9CHLR</name>
<dbReference type="EMBL" id="DPBP01000044">
    <property type="protein sequence ID" value="HCE18481.1"/>
    <property type="molecule type" value="Genomic_DNA"/>
</dbReference>
<protein>
    <recommendedName>
        <fullName evidence="3">Prephenate/arogenate dehydrogenase domain-containing protein</fullName>
    </recommendedName>
</protein>
<dbReference type="GO" id="GO:0006571">
    <property type="term" value="P:tyrosine biosynthetic process"/>
    <property type="evidence" value="ECO:0007669"/>
    <property type="project" value="InterPro"/>
</dbReference>
<sequence>PTLELAARLRLADDLSATPEGALPQADLVILAAPVRVILQLIEALPGLHPGAPVVIDLGSTKQDILQRMARLPGRFDPVGGHPMCGKERSSLAEAEANLYRGAPFAFVPLPRTTLRARAAAEALAGAIGARPLWLDEWVHDRWVAATSHLPYLLASALAACTPPEAAPLAGPGFRSTTRLASQPAELMMDILMTNRKNVLCALRRVHARLDLFEQLLEAEDYAALQGLLEEGALRRENFLSISPGETR</sequence>
<proteinExistence type="inferred from homology"/>